<evidence type="ECO:0000313" key="1">
    <source>
        <dbReference type="EMBL" id="KAF2826796.1"/>
    </source>
</evidence>
<name>A0A6A7A120_9PLEO</name>
<protein>
    <submittedName>
        <fullName evidence="1">Uncharacterized protein</fullName>
    </submittedName>
</protein>
<organism evidence="1 2">
    <name type="scientific">Ophiobolus disseminans</name>
    <dbReference type="NCBI Taxonomy" id="1469910"/>
    <lineage>
        <taxon>Eukaryota</taxon>
        <taxon>Fungi</taxon>
        <taxon>Dikarya</taxon>
        <taxon>Ascomycota</taxon>
        <taxon>Pezizomycotina</taxon>
        <taxon>Dothideomycetes</taxon>
        <taxon>Pleosporomycetidae</taxon>
        <taxon>Pleosporales</taxon>
        <taxon>Pleosporineae</taxon>
        <taxon>Phaeosphaeriaceae</taxon>
        <taxon>Ophiobolus</taxon>
    </lineage>
</organism>
<gene>
    <name evidence="1" type="ORF">CC86DRAFT_406049</name>
</gene>
<evidence type="ECO:0000313" key="2">
    <source>
        <dbReference type="Proteomes" id="UP000799424"/>
    </source>
</evidence>
<accession>A0A6A7A120</accession>
<dbReference type="EMBL" id="MU006225">
    <property type="protein sequence ID" value="KAF2826796.1"/>
    <property type="molecule type" value="Genomic_DNA"/>
</dbReference>
<dbReference type="Proteomes" id="UP000799424">
    <property type="component" value="Unassembled WGS sequence"/>
</dbReference>
<keyword evidence="2" id="KW-1185">Reference proteome</keyword>
<dbReference type="OrthoDB" id="3801366at2759"/>
<reference evidence="1" key="1">
    <citation type="journal article" date="2020" name="Stud. Mycol.">
        <title>101 Dothideomycetes genomes: a test case for predicting lifestyles and emergence of pathogens.</title>
        <authorList>
            <person name="Haridas S."/>
            <person name="Albert R."/>
            <person name="Binder M."/>
            <person name="Bloem J."/>
            <person name="Labutti K."/>
            <person name="Salamov A."/>
            <person name="Andreopoulos B."/>
            <person name="Baker S."/>
            <person name="Barry K."/>
            <person name="Bills G."/>
            <person name="Bluhm B."/>
            <person name="Cannon C."/>
            <person name="Castanera R."/>
            <person name="Culley D."/>
            <person name="Daum C."/>
            <person name="Ezra D."/>
            <person name="Gonzalez J."/>
            <person name="Henrissat B."/>
            <person name="Kuo A."/>
            <person name="Liang C."/>
            <person name="Lipzen A."/>
            <person name="Lutzoni F."/>
            <person name="Magnuson J."/>
            <person name="Mondo S."/>
            <person name="Nolan M."/>
            <person name="Ohm R."/>
            <person name="Pangilinan J."/>
            <person name="Park H.-J."/>
            <person name="Ramirez L."/>
            <person name="Alfaro M."/>
            <person name="Sun H."/>
            <person name="Tritt A."/>
            <person name="Yoshinaga Y."/>
            <person name="Zwiers L.-H."/>
            <person name="Turgeon B."/>
            <person name="Goodwin S."/>
            <person name="Spatafora J."/>
            <person name="Crous P."/>
            <person name="Grigoriev I."/>
        </authorList>
    </citation>
    <scope>NUCLEOTIDE SEQUENCE</scope>
    <source>
        <strain evidence="1">CBS 113818</strain>
    </source>
</reference>
<proteinExistence type="predicted"/>
<dbReference type="AlphaFoldDB" id="A0A6A7A120"/>
<sequence length="137" mass="15349">MSFLNLPREFRNVIYAHAAAPATSLSNYKGLRLSCKQVRAEYTHECCRNLQLYLQSLRELMPGICVEIPEASQYTGRCNLRLSLSTKVFAGYGALTDDSPMPVELSILQSILDGNFDSVTMDFYEESGTSYSDCDPK</sequence>